<dbReference type="InterPro" id="IPR040749">
    <property type="entry name" value="BRCC36_C"/>
</dbReference>
<feature type="compositionally biased region" description="Low complexity" evidence="1">
    <location>
        <begin position="315"/>
        <end position="329"/>
    </location>
</feature>
<proteinExistence type="predicted"/>
<dbReference type="InterPro" id="IPR000555">
    <property type="entry name" value="JAMM/MPN+_dom"/>
</dbReference>
<dbReference type="SUPFAM" id="SSF102712">
    <property type="entry name" value="JAB1/MPN domain"/>
    <property type="match status" value="1"/>
</dbReference>
<dbReference type="Pfam" id="PF18110">
    <property type="entry name" value="BRCC36_C"/>
    <property type="match status" value="1"/>
</dbReference>
<dbReference type="InterPro" id="IPR037518">
    <property type="entry name" value="MPN"/>
</dbReference>
<feature type="region of interest" description="Disordered" evidence="1">
    <location>
        <begin position="279"/>
        <end position="348"/>
    </location>
</feature>
<dbReference type="PANTHER" id="PTHR10410">
    <property type="entry name" value="EUKARYOTIC TRANSLATION INITIATION FACTOR 3 -RELATED"/>
    <property type="match status" value="1"/>
</dbReference>
<comment type="caution">
    <text evidence="3">The sequence shown here is derived from an EMBL/GenBank/DDBJ whole genome shotgun (WGS) entry which is preliminary data.</text>
</comment>
<dbReference type="AlphaFoldDB" id="A0ABD3GQS0"/>
<evidence type="ECO:0000313" key="3">
    <source>
        <dbReference type="EMBL" id="KAL3680817.1"/>
    </source>
</evidence>
<dbReference type="Proteomes" id="UP001633002">
    <property type="component" value="Unassembled WGS sequence"/>
</dbReference>
<evidence type="ECO:0000256" key="1">
    <source>
        <dbReference type="SAM" id="MobiDB-lite"/>
    </source>
</evidence>
<feature type="compositionally biased region" description="Low complexity" evidence="1">
    <location>
        <begin position="87"/>
        <end position="101"/>
    </location>
</feature>
<feature type="compositionally biased region" description="Low complexity" evidence="1">
    <location>
        <begin position="292"/>
        <end position="308"/>
    </location>
</feature>
<feature type="domain" description="MPN" evidence="2">
    <location>
        <begin position="1"/>
        <end position="72"/>
    </location>
</feature>
<accession>A0ABD3GQS0</accession>
<dbReference type="Pfam" id="PF01398">
    <property type="entry name" value="JAB"/>
    <property type="match status" value="1"/>
</dbReference>
<keyword evidence="4" id="KW-1185">Reference proteome</keyword>
<name>A0ABD3GQS0_9MARC</name>
<evidence type="ECO:0000313" key="4">
    <source>
        <dbReference type="Proteomes" id="UP001633002"/>
    </source>
</evidence>
<protein>
    <recommendedName>
        <fullName evidence="2">MPN domain-containing protein</fullName>
    </recommendedName>
</protein>
<dbReference type="EMBL" id="JBJQOH010000007">
    <property type="protein sequence ID" value="KAL3680817.1"/>
    <property type="molecule type" value="Genomic_DNA"/>
</dbReference>
<dbReference type="Gene3D" id="3.40.140.10">
    <property type="entry name" value="Cytidine Deaminase, domain 2"/>
    <property type="match status" value="1"/>
</dbReference>
<dbReference type="InterPro" id="IPR050242">
    <property type="entry name" value="JAMM_MPN+_peptidase_M67A"/>
</dbReference>
<dbReference type="PROSITE" id="PS50249">
    <property type="entry name" value="MPN"/>
    <property type="match status" value="1"/>
</dbReference>
<evidence type="ECO:0000259" key="2">
    <source>
        <dbReference type="PROSITE" id="PS50249"/>
    </source>
</evidence>
<feature type="compositionally biased region" description="Polar residues" evidence="1">
    <location>
        <begin position="102"/>
        <end position="117"/>
    </location>
</feature>
<sequence>MSAEIGRTTRVIGWYHSHPHITVQPSHVDVRTQKMYQMLDPGFVGVILSCFSEDANKVGRIQVIAFQSQDGHRRDSRPPGNYDSAGDSSRSAPIAPSSSDPETLSTNKASAGTSGNKQQSAALENLFAIADSEARGAAGTSTSEDDHYSMQEAMHLSTLEASGAEFVRKEIPMEIVPGNSMVKLAFPLAPLVELQRTLFQEEQAAFRQAVAQSTVNGQIHPLAVLHHEAQYQATLSKLMEYCLCPALQSLMDKNQQNRIRLAQIRDELQAAHLERLAISSKAGSPRASQPLSRSASQRSAGSSSSSGRLTSEIFSPSGRRSASGGQRSGSDPRTAQELKPSGGDLIRF</sequence>
<organism evidence="3 4">
    <name type="scientific">Riccia sorocarpa</name>
    <dbReference type="NCBI Taxonomy" id="122646"/>
    <lineage>
        <taxon>Eukaryota</taxon>
        <taxon>Viridiplantae</taxon>
        <taxon>Streptophyta</taxon>
        <taxon>Embryophyta</taxon>
        <taxon>Marchantiophyta</taxon>
        <taxon>Marchantiopsida</taxon>
        <taxon>Marchantiidae</taxon>
        <taxon>Marchantiales</taxon>
        <taxon>Ricciaceae</taxon>
        <taxon>Riccia</taxon>
    </lineage>
</organism>
<gene>
    <name evidence="3" type="ORF">R1sor_023773</name>
</gene>
<reference evidence="3 4" key="1">
    <citation type="submission" date="2024-09" db="EMBL/GenBank/DDBJ databases">
        <title>Chromosome-scale assembly of Riccia sorocarpa.</title>
        <authorList>
            <person name="Paukszto L."/>
        </authorList>
    </citation>
    <scope>NUCLEOTIDE SEQUENCE [LARGE SCALE GENOMIC DNA]</scope>
    <source>
        <strain evidence="3">LP-2024</strain>
        <tissue evidence="3">Aerial parts of the thallus</tissue>
    </source>
</reference>
<feature type="region of interest" description="Disordered" evidence="1">
    <location>
        <begin position="68"/>
        <end position="117"/>
    </location>
</feature>